<evidence type="ECO:0000256" key="2">
    <source>
        <dbReference type="ARBA" id="ARBA00023015"/>
    </source>
</evidence>
<dbReference type="Pfam" id="PF03466">
    <property type="entry name" value="LysR_substrate"/>
    <property type="match status" value="1"/>
</dbReference>
<dbReference type="Pfam" id="PF00126">
    <property type="entry name" value="HTH_1"/>
    <property type="match status" value="1"/>
</dbReference>
<dbReference type="Gene3D" id="1.10.10.10">
    <property type="entry name" value="Winged helix-like DNA-binding domain superfamily/Winged helix DNA-binding domain"/>
    <property type="match status" value="1"/>
</dbReference>
<dbReference type="PANTHER" id="PTHR30346:SF28">
    <property type="entry name" value="HTH-TYPE TRANSCRIPTIONAL REGULATOR CYNR"/>
    <property type="match status" value="1"/>
</dbReference>
<gene>
    <name evidence="6" type="ORF">CBE74_11345</name>
</gene>
<dbReference type="Proteomes" id="UP000195652">
    <property type="component" value="Chromosome"/>
</dbReference>
<dbReference type="Gene3D" id="3.40.190.290">
    <property type="match status" value="1"/>
</dbReference>
<dbReference type="AlphaFoldDB" id="A0A7U5QQJ7"/>
<keyword evidence="7" id="KW-1185">Reference proteome</keyword>
<reference evidence="6 7" key="3">
    <citation type="journal article" date="2020" name="Int. J. Syst. Evol. Microbiol.">
        <title>Corynebacterium silvaticum sp. nov., a unique group of NTTB corynebacteria in wild boar and roe deer.</title>
        <authorList>
            <person name="Dangel A."/>
            <person name="Berger A."/>
            <person name="Rau J."/>
            <person name="Eisenberg T."/>
            <person name="Kampfer P."/>
            <person name="Margos G."/>
            <person name="Contzen M."/>
            <person name="Busse H.J."/>
            <person name="Konrad R."/>
            <person name="Peters M."/>
            <person name="Sting R."/>
            <person name="Sing A."/>
        </authorList>
    </citation>
    <scope>NUCLEOTIDE SEQUENCE [LARGE SCALE GENOMIC DNA]</scope>
    <source>
        <strain evidence="6 7">PO100/5</strain>
    </source>
</reference>
<evidence type="ECO:0000313" key="7">
    <source>
        <dbReference type="Proteomes" id="UP000195652"/>
    </source>
</evidence>
<dbReference type="InterPro" id="IPR036388">
    <property type="entry name" value="WH-like_DNA-bd_sf"/>
</dbReference>
<dbReference type="PANTHER" id="PTHR30346">
    <property type="entry name" value="TRANSCRIPTIONAL DUAL REGULATOR HCAR-RELATED"/>
    <property type="match status" value="1"/>
</dbReference>
<reference evidence="6 7" key="2">
    <citation type="journal article" date="2020" name="Antonie Van Leeuwenhoek">
        <title>Phylogenomic characterisation of a novel corynebacterial species pathogenic to animals.</title>
        <authorList>
            <person name="Moller J."/>
            <person name="Musella L."/>
            <person name="Melnikov V."/>
            <person name="Geissdorfer W."/>
            <person name="Burkovski A."/>
            <person name="Sangal V."/>
        </authorList>
    </citation>
    <scope>NUCLEOTIDE SEQUENCE [LARGE SCALE GENOMIC DNA]</scope>
    <source>
        <strain evidence="6 7">PO100/5</strain>
    </source>
</reference>
<name>A0A7U5QQJ7_9CORY</name>
<protein>
    <submittedName>
        <fullName evidence="6">LysR family transcriptional regulator</fullName>
    </submittedName>
</protein>
<dbReference type="GO" id="GO:0032993">
    <property type="term" value="C:protein-DNA complex"/>
    <property type="evidence" value="ECO:0007669"/>
    <property type="project" value="TreeGrafter"/>
</dbReference>
<dbReference type="GO" id="GO:0003700">
    <property type="term" value="F:DNA-binding transcription factor activity"/>
    <property type="evidence" value="ECO:0007669"/>
    <property type="project" value="InterPro"/>
</dbReference>
<dbReference type="InterPro" id="IPR000847">
    <property type="entry name" value="LysR_HTH_N"/>
</dbReference>
<dbReference type="InterPro" id="IPR005119">
    <property type="entry name" value="LysR_subst-bd"/>
</dbReference>
<dbReference type="OrthoDB" id="9803735at2"/>
<keyword evidence="5" id="KW-0804">Transcription</keyword>
<evidence type="ECO:0000256" key="4">
    <source>
        <dbReference type="ARBA" id="ARBA00023159"/>
    </source>
</evidence>
<accession>A0A7U5QQJ7</accession>
<keyword evidence="3" id="KW-0238">DNA-binding</keyword>
<dbReference type="InterPro" id="IPR036390">
    <property type="entry name" value="WH_DNA-bd_sf"/>
</dbReference>
<evidence type="ECO:0000256" key="3">
    <source>
        <dbReference type="ARBA" id="ARBA00023125"/>
    </source>
</evidence>
<dbReference type="SUPFAM" id="SSF53850">
    <property type="entry name" value="Periplasmic binding protein-like II"/>
    <property type="match status" value="1"/>
</dbReference>
<organism evidence="6 7">
    <name type="scientific">Corynebacterium silvaticum</name>
    <dbReference type="NCBI Taxonomy" id="2320431"/>
    <lineage>
        <taxon>Bacteria</taxon>
        <taxon>Bacillati</taxon>
        <taxon>Actinomycetota</taxon>
        <taxon>Actinomycetes</taxon>
        <taxon>Mycobacteriales</taxon>
        <taxon>Corynebacteriaceae</taxon>
        <taxon>Corynebacterium</taxon>
    </lineage>
</organism>
<proteinExistence type="inferred from homology"/>
<comment type="similarity">
    <text evidence="1">Belongs to the LysR transcriptional regulatory family.</text>
</comment>
<dbReference type="GO" id="GO:0003677">
    <property type="term" value="F:DNA binding"/>
    <property type="evidence" value="ECO:0007669"/>
    <property type="project" value="UniProtKB-KW"/>
</dbReference>
<evidence type="ECO:0000313" key="6">
    <source>
        <dbReference type="EMBL" id="ARU47180.2"/>
    </source>
</evidence>
<dbReference type="SUPFAM" id="SSF46785">
    <property type="entry name" value="Winged helix' DNA-binding domain"/>
    <property type="match status" value="1"/>
</dbReference>
<keyword evidence="4" id="KW-0010">Activator</keyword>
<evidence type="ECO:0000256" key="1">
    <source>
        <dbReference type="ARBA" id="ARBA00009437"/>
    </source>
</evidence>
<dbReference type="PRINTS" id="PR00039">
    <property type="entry name" value="HTHLYSR"/>
</dbReference>
<evidence type="ECO:0000256" key="5">
    <source>
        <dbReference type="ARBA" id="ARBA00023163"/>
    </source>
</evidence>
<reference evidence="6 7" key="4">
    <citation type="journal article" date="2020" name="PLoS ONE">
        <title>Taxonomic classification of strain PO100/5 shows a broader geographic distribution and genetic markers of the recently described Corynebacterium silvaticum.</title>
        <authorList>
            <person name="Viana M.V.C."/>
            <person name="Profeta R."/>
            <person name="da Silva A.L."/>
            <person name="Hurtado R."/>
            <person name="Cerqueira J.C."/>
            <person name="Ribeiro B.F.S."/>
            <person name="Almeida M.O."/>
            <person name="Morais-Rodrigues F."/>
            <person name="Soares S.C."/>
            <person name="Oliveira M."/>
            <person name="Tavares L."/>
            <person name="Figueiredo H."/>
            <person name="Wattam A.R."/>
            <person name="Barh D."/>
            <person name="Ghosh P."/>
            <person name="Silva A."/>
            <person name="Azevedo V."/>
        </authorList>
    </citation>
    <scope>NUCLEOTIDE SEQUENCE [LARGE SCALE GENOMIC DNA]</scope>
    <source>
        <strain evidence="6 7">PO100/5</strain>
    </source>
</reference>
<reference evidence="6 7" key="1">
    <citation type="journal article" date="2014" name="BMC Vet. Res.">
        <title>First report of Corynebacterium pseudotuberculosis from caseous lymphadenitis lesions in Black Alentejano pig (Sus scrofa domesticus).</title>
        <authorList>
            <person name="Oliveira M."/>
            <person name="Barroco C."/>
            <person name="Mottola C."/>
            <person name="Santos R."/>
            <person name="Lemsaddek A."/>
            <person name="Tavares L."/>
            <person name="Semedo-Lemsaddek T."/>
        </authorList>
    </citation>
    <scope>NUCLEOTIDE SEQUENCE [LARGE SCALE GENOMIC DNA]</scope>
    <source>
        <strain evidence="6 7">PO100/5</strain>
    </source>
</reference>
<sequence length="319" mass="35248">MHYVHDLNGEVSVNINSEDLRSFIAVADMGHVSAVADSLGMSQPTLSRRIARVERAFGGTLFERNGRGIELNMRGRVVLLHARRADQELVNARKEVQRLLDPEHGTVRLDFMHSLGTWMVPDFLRAYRAEHPHVDFQLHQGAAQDLTSRVLSGESDLALIAPRPKLFDAPSGWAPLFSQRLALAIPLDHPLARKNSPIRLEEARDVPFVGMLPGFGTRMLLDDLAHRAGFTPRLVFESMELTTVIGLVGAGLGVGLVPLDDPYLVPKNVVLRPLTPVAKRELGMVWRKESQPAPAVEQFRTFILDRSPALVASAYAGLS</sequence>
<dbReference type="KEGG" id="csil:CBE74_11345"/>
<dbReference type="EMBL" id="CP021417">
    <property type="protein sequence ID" value="ARU47180.2"/>
    <property type="molecule type" value="Genomic_DNA"/>
</dbReference>
<keyword evidence="2" id="KW-0805">Transcription regulation</keyword>
<dbReference type="PROSITE" id="PS50931">
    <property type="entry name" value="HTH_LYSR"/>
    <property type="match status" value="1"/>
</dbReference>